<gene>
    <name evidence="1" type="ORF">L1987_74249</name>
</gene>
<proteinExistence type="predicted"/>
<protein>
    <submittedName>
        <fullName evidence="1">Uncharacterized protein</fullName>
    </submittedName>
</protein>
<reference evidence="2" key="1">
    <citation type="journal article" date="2022" name="Mol. Ecol. Resour.">
        <title>The genomes of chicory, endive, great burdock and yacon provide insights into Asteraceae palaeo-polyploidization history and plant inulin production.</title>
        <authorList>
            <person name="Fan W."/>
            <person name="Wang S."/>
            <person name="Wang H."/>
            <person name="Wang A."/>
            <person name="Jiang F."/>
            <person name="Liu H."/>
            <person name="Zhao H."/>
            <person name="Xu D."/>
            <person name="Zhang Y."/>
        </authorList>
    </citation>
    <scope>NUCLEOTIDE SEQUENCE [LARGE SCALE GENOMIC DNA]</scope>
    <source>
        <strain evidence="2">cv. Yunnan</strain>
    </source>
</reference>
<accession>A0ACB9A3R1</accession>
<evidence type="ECO:0000313" key="2">
    <source>
        <dbReference type="Proteomes" id="UP001056120"/>
    </source>
</evidence>
<evidence type="ECO:0000313" key="1">
    <source>
        <dbReference type="EMBL" id="KAI3704043.1"/>
    </source>
</evidence>
<reference evidence="1 2" key="2">
    <citation type="journal article" date="2022" name="Mol. Ecol. Resour.">
        <title>The genomes of chicory, endive, great burdock and yacon provide insights into Asteraceae paleo-polyploidization history and plant inulin production.</title>
        <authorList>
            <person name="Fan W."/>
            <person name="Wang S."/>
            <person name="Wang H."/>
            <person name="Wang A."/>
            <person name="Jiang F."/>
            <person name="Liu H."/>
            <person name="Zhao H."/>
            <person name="Xu D."/>
            <person name="Zhang Y."/>
        </authorList>
    </citation>
    <scope>NUCLEOTIDE SEQUENCE [LARGE SCALE GENOMIC DNA]</scope>
    <source>
        <strain evidence="2">cv. Yunnan</strain>
        <tissue evidence="1">Leaves</tissue>
    </source>
</reference>
<comment type="caution">
    <text evidence="1">The sequence shown here is derived from an EMBL/GenBank/DDBJ whole genome shotgun (WGS) entry which is preliminary data.</text>
</comment>
<sequence>MITTHVLFEPTVFQRNLGLHFGITGYALLLIRDACSSTDISVCFPTAIINSRSREKVYDFVKLDSVYNSKSHVMDTIGPALKNNSYDKNYQ</sequence>
<keyword evidence="2" id="KW-1185">Reference proteome</keyword>
<organism evidence="1 2">
    <name type="scientific">Smallanthus sonchifolius</name>
    <dbReference type="NCBI Taxonomy" id="185202"/>
    <lineage>
        <taxon>Eukaryota</taxon>
        <taxon>Viridiplantae</taxon>
        <taxon>Streptophyta</taxon>
        <taxon>Embryophyta</taxon>
        <taxon>Tracheophyta</taxon>
        <taxon>Spermatophyta</taxon>
        <taxon>Magnoliopsida</taxon>
        <taxon>eudicotyledons</taxon>
        <taxon>Gunneridae</taxon>
        <taxon>Pentapetalae</taxon>
        <taxon>asterids</taxon>
        <taxon>campanulids</taxon>
        <taxon>Asterales</taxon>
        <taxon>Asteraceae</taxon>
        <taxon>Asteroideae</taxon>
        <taxon>Heliantheae alliance</taxon>
        <taxon>Millerieae</taxon>
        <taxon>Smallanthus</taxon>
    </lineage>
</organism>
<name>A0ACB9A3R1_9ASTR</name>
<dbReference type="EMBL" id="CM042042">
    <property type="protein sequence ID" value="KAI3704043.1"/>
    <property type="molecule type" value="Genomic_DNA"/>
</dbReference>
<dbReference type="Proteomes" id="UP001056120">
    <property type="component" value="Linkage Group LG25"/>
</dbReference>